<keyword evidence="1" id="KW-0547">Nucleotide-binding</keyword>
<dbReference type="Proteomes" id="UP000602647">
    <property type="component" value="Unassembled WGS sequence"/>
</dbReference>
<dbReference type="PANTHER" id="PTHR42855">
    <property type="entry name" value="ABC TRANSPORTER ATP-BINDING SUBUNIT"/>
    <property type="match status" value="1"/>
</dbReference>
<evidence type="ECO:0000256" key="2">
    <source>
        <dbReference type="ARBA" id="ARBA00022840"/>
    </source>
</evidence>
<gene>
    <name evidence="4" type="primary">abc-f</name>
    <name evidence="4" type="ORF">H9L42_09470</name>
</gene>
<organism evidence="4 5">
    <name type="scientific">Zhenpiania hominis</name>
    <dbReference type="NCBI Taxonomy" id="2763644"/>
    <lineage>
        <taxon>Bacteria</taxon>
        <taxon>Bacillati</taxon>
        <taxon>Bacillota</taxon>
        <taxon>Clostridia</taxon>
        <taxon>Peptostreptococcales</taxon>
        <taxon>Anaerovoracaceae</taxon>
        <taxon>Zhenpiania</taxon>
    </lineage>
</organism>
<dbReference type="SMART" id="SM00382">
    <property type="entry name" value="AAA"/>
    <property type="match status" value="2"/>
</dbReference>
<dbReference type="PANTHER" id="PTHR42855:SF2">
    <property type="entry name" value="DRUG RESISTANCE ABC TRANSPORTER,ATP-BINDING PROTEIN"/>
    <property type="match status" value="1"/>
</dbReference>
<dbReference type="InterPro" id="IPR051309">
    <property type="entry name" value="ABCF_ATPase"/>
</dbReference>
<name>A0A923NNY7_9FIRM</name>
<dbReference type="InterPro" id="IPR003593">
    <property type="entry name" value="AAA+_ATPase"/>
</dbReference>
<dbReference type="Pfam" id="PF00005">
    <property type="entry name" value="ABC_tran"/>
    <property type="match status" value="2"/>
</dbReference>
<dbReference type="Gene3D" id="3.40.50.300">
    <property type="entry name" value="P-loop containing nucleotide triphosphate hydrolases"/>
    <property type="match status" value="3"/>
</dbReference>
<dbReference type="GO" id="GO:0016887">
    <property type="term" value="F:ATP hydrolysis activity"/>
    <property type="evidence" value="ECO:0007669"/>
    <property type="project" value="InterPro"/>
</dbReference>
<dbReference type="InterPro" id="IPR003439">
    <property type="entry name" value="ABC_transporter-like_ATP-bd"/>
</dbReference>
<feature type="domain" description="ABC transporter" evidence="3">
    <location>
        <begin position="4"/>
        <end position="210"/>
    </location>
</feature>
<protein>
    <submittedName>
        <fullName evidence="4">ABC-F type ribosomal protection protein</fullName>
    </submittedName>
</protein>
<dbReference type="PROSITE" id="PS00211">
    <property type="entry name" value="ABC_TRANSPORTER_1"/>
    <property type="match status" value="2"/>
</dbReference>
<dbReference type="InterPro" id="IPR027417">
    <property type="entry name" value="P-loop_NTPase"/>
</dbReference>
<dbReference type="GO" id="GO:0005524">
    <property type="term" value="F:ATP binding"/>
    <property type="evidence" value="ECO:0007669"/>
    <property type="project" value="UniProtKB-KW"/>
</dbReference>
<dbReference type="NCBIfam" id="NF000355">
    <property type="entry name" value="ribo_prot_ABC_F"/>
    <property type="match status" value="1"/>
</dbReference>
<dbReference type="InterPro" id="IPR017871">
    <property type="entry name" value="ABC_transporter-like_CS"/>
</dbReference>
<dbReference type="EMBL" id="JACRYT010000009">
    <property type="protein sequence ID" value="MBC6680060.1"/>
    <property type="molecule type" value="Genomic_DNA"/>
</dbReference>
<evidence type="ECO:0000259" key="3">
    <source>
        <dbReference type="PROSITE" id="PS50893"/>
    </source>
</evidence>
<proteinExistence type="predicted"/>
<dbReference type="AlphaFoldDB" id="A0A923NNY7"/>
<keyword evidence="5" id="KW-1185">Reference proteome</keyword>
<dbReference type="CDD" id="cd03221">
    <property type="entry name" value="ABCF_EF-3"/>
    <property type="match status" value="2"/>
</dbReference>
<comment type="caution">
    <text evidence="4">The sequence shown here is derived from an EMBL/GenBank/DDBJ whole genome shotgun (WGS) entry which is preliminary data.</text>
</comment>
<evidence type="ECO:0000313" key="5">
    <source>
        <dbReference type="Proteomes" id="UP000602647"/>
    </source>
</evidence>
<dbReference type="PROSITE" id="PS50893">
    <property type="entry name" value="ABC_TRANSPORTER_2"/>
    <property type="match status" value="2"/>
</dbReference>
<dbReference type="RefSeq" id="WP_187303163.1">
    <property type="nucleotide sequence ID" value="NZ_JACRYT010000009.1"/>
</dbReference>
<keyword evidence="2" id="KW-0067">ATP-binding</keyword>
<accession>A0A923NNY7</accession>
<reference evidence="4" key="1">
    <citation type="submission" date="2020-08" db="EMBL/GenBank/DDBJ databases">
        <title>Genome public.</title>
        <authorList>
            <person name="Liu C."/>
            <person name="Sun Q."/>
        </authorList>
    </citation>
    <scope>NUCLEOTIDE SEQUENCE</scope>
    <source>
        <strain evidence="4">BX12</strain>
    </source>
</reference>
<feature type="domain" description="ABC transporter" evidence="3">
    <location>
        <begin position="307"/>
        <end position="489"/>
    </location>
</feature>
<evidence type="ECO:0000313" key="4">
    <source>
        <dbReference type="EMBL" id="MBC6680060.1"/>
    </source>
</evidence>
<dbReference type="SUPFAM" id="SSF52540">
    <property type="entry name" value="P-loop containing nucleoside triphosphate hydrolases"/>
    <property type="match status" value="2"/>
</dbReference>
<evidence type="ECO:0000256" key="1">
    <source>
        <dbReference type="ARBA" id="ARBA00022741"/>
    </source>
</evidence>
<sequence>MSQIQVSNLTFTYEGSYDAVFQDVSFQIDTDWKLGLIGRNGRGKTTLLRLLLGVCPYQGTIKSSVPFEYFPMKIEDEEECPMDQLPGDVPLWKVRRELSLMEADEGLLYRPFYTLSGGERTRIMMAVLFSRETDFLLIDEPTNHLDLQARAQMGEYLKKKKGFILVSHDRNLLDQCVDHILSINKEGLEIQKGNFTSWNENRMKRDAFEAAENEKHRREIKRLEKAAGKTAVWSDKVEKTKNGQKVSGVKPDKGHIGAQAAKMMQRSKNLKQRRQAEIEQKSALLKNKETTFELKLQPLDYHKNRILMMDNVQIYYGDNPGSPQVSFSVEQGDRIALCGRNGSGKSSILKLILGLNLSHTGQVQRGSQLKISYVPQDTDGLAGKLKDYARSEEIEESRFLAILNKLDFHGAQFEKDMKDFSQGQKKKVLLARSLCEEAHLYIWDEPLNYIDVFSRMQIEELLCGSNLTMIFVEHDRAFTEKIATKQVLL</sequence>